<dbReference type="AlphaFoldDB" id="A0A5N6MK69"/>
<dbReference type="PANTHER" id="PTHR11439">
    <property type="entry name" value="GAG-POL-RELATED RETROTRANSPOSON"/>
    <property type="match status" value="1"/>
</dbReference>
<gene>
    <name evidence="3" type="ORF">E3N88_29602</name>
</gene>
<keyword evidence="4" id="KW-1185">Reference proteome</keyword>
<dbReference type="Pfam" id="PF07727">
    <property type="entry name" value="RVT_2"/>
    <property type="match status" value="1"/>
</dbReference>
<evidence type="ECO:0000313" key="4">
    <source>
        <dbReference type="Proteomes" id="UP000326396"/>
    </source>
</evidence>
<dbReference type="InterPro" id="IPR012337">
    <property type="entry name" value="RNaseH-like_sf"/>
</dbReference>
<feature type="region of interest" description="Disordered" evidence="1">
    <location>
        <begin position="143"/>
        <end position="206"/>
    </location>
</feature>
<dbReference type="InterPro" id="IPR043502">
    <property type="entry name" value="DNA/RNA_pol_sf"/>
</dbReference>
<feature type="region of interest" description="Disordered" evidence="1">
    <location>
        <begin position="657"/>
        <end position="683"/>
    </location>
</feature>
<dbReference type="EMBL" id="SZYD01000015">
    <property type="protein sequence ID" value="KAD3640379.1"/>
    <property type="molecule type" value="Genomic_DNA"/>
</dbReference>
<dbReference type="CDD" id="cd09272">
    <property type="entry name" value="RNase_HI_RT_Ty1"/>
    <property type="match status" value="1"/>
</dbReference>
<feature type="compositionally biased region" description="Low complexity" evidence="1">
    <location>
        <begin position="144"/>
        <end position="192"/>
    </location>
</feature>
<name>A0A5N6MK69_9ASTR</name>
<dbReference type="PROSITE" id="PS50994">
    <property type="entry name" value="INTEGRASE"/>
    <property type="match status" value="1"/>
</dbReference>
<dbReference type="OrthoDB" id="414945at2759"/>
<comment type="caution">
    <text evidence="3">The sequence shown here is derived from an EMBL/GenBank/DDBJ whole genome shotgun (WGS) entry which is preliminary data.</text>
</comment>
<dbReference type="SUPFAM" id="SSF56672">
    <property type="entry name" value="DNA/RNA polymerases"/>
    <property type="match status" value="1"/>
</dbReference>
<dbReference type="InterPro" id="IPR001584">
    <property type="entry name" value="Integrase_cat-core"/>
</dbReference>
<dbReference type="Gene3D" id="3.30.420.10">
    <property type="entry name" value="Ribonuclease H-like superfamily/Ribonuclease H"/>
    <property type="match status" value="1"/>
</dbReference>
<evidence type="ECO:0000256" key="1">
    <source>
        <dbReference type="SAM" id="MobiDB-lite"/>
    </source>
</evidence>
<dbReference type="InterPro" id="IPR013103">
    <property type="entry name" value="RVT_2"/>
</dbReference>
<sequence length="683" mass="76894">MWLFPLQRKSDVFATFKQFHVMAERQFQTKLKSVQTDWGGEFRNLSSFFSTIGILHRLSCPHTGEQNGFVERRHRYVVETGLTLMAQSGVPTKFWHYAFDTAVYLINRMPSRTSNNKCLDLVTNKQYVTRRVRFNEQSFPFLQTTSDLPSSTSPSYPYFSSYPSQTSPTSVDSLPTTSPITSQDTTTSSQTSARPPTSPPTHSLARDSASNLTKMAGIGNASTSRSGSRIVGDRYDFVPRSVVKSTTVRVVLSLAVTHQWPLRQLDVQIAFLRGDLKETVYLRQPQGFVDPQKPNHLCLLHKSLYGLKQAPRAWFDRLSGVLLQLGFMGSKTDPSLFIYSSKGNLMYMLVYVDDIIVTGNYPCLINHIIHKLSLIFAIQDMGSLSYFLGVEVVPRGRDLILSQRKYILDIIHKAGLTTCKSVDSPMTTTAKLALDDSPFFGDPVKYRQIVGSLQYLTLSRPDTTFAVNKVYQFMHSPTENHWSAVKRILCYLQGICNFGLLLQHHSSSVLHAYTDASSPSLYAFSDADWAGCPDDRQSTGGFAVYLGSNLISWCACKQRIVSRSSTKSEYKALADTVVELTWLEALLQELNVSMSSAPVYEKVAQIKLSVQFIKTDDQIADVFTKPLSSQRFLLLRSKLQEKNNCPESSRQIWRTGLTKQQQNTEENSNWTAVDHKSRCQTSG</sequence>
<feature type="domain" description="Integrase catalytic" evidence="2">
    <location>
        <begin position="1"/>
        <end position="131"/>
    </location>
</feature>
<reference evidence="3 4" key="1">
    <citation type="submission" date="2019-05" db="EMBL/GenBank/DDBJ databases">
        <title>Mikania micrantha, genome provides insights into the molecular mechanism of rapid growth.</title>
        <authorList>
            <person name="Liu B."/>
        </authorList>
    </citation>
    <scope>NUCLEOTIDE SEQUENCE [LARGE SCALE GENOMIC DNA]</scope>
    <source>
        <strain evidence="3">NLD-2019</strain>
        <tissue evidence="3">Leaf</tissue>
    </source>
</reference>
<accession>A0A5N6MK69</accession>
<feature type="compositionally biased region" description="Polar residues" evidence="1">
    <location>
        <begin position="657"/>
        <end position="671"/>
    </location>
</feature>
<dbReference type="Proteomes" id="UP000326396">
    <property type="component" value="Linkage Group LG5"/>
</dbReference>
<dbReference type="PANTHER" id="PTHR11439:SF450">
    <property type="entry name" value="REVERSE TRANSCRIPTASE TY1_COPIA-TYPE DOMAIN-CONTAINING PROTEIN"/>
    <property type="match status" value="1"/>
</dbReference>
<organism evidence="3 4">
    <name type="scientific">Mikania micrantha</name>
    <name type="common">bitter vine</name>
    <dbReference type="NCBI Taxonomy" id="192012"/>
    <lineage>
        <taxon>Eukaryota</taxon>
        <taxon>Viridiplantae</taxon>
        <taxon>Streptophyta</taxon>
        <taxon>Embryophyta</taxon>
        <taxon>Tracheophyta</taxon>
        <taxon>Spermatophyta</taxon>
        <taxon>Magnoliopsida</taxon>
        <taxon>eudicotyledons</taxon>
        <taxon>Gunneridae</taxon>
        <taxon>Pentapetalae</taxon>
        <taxon>asterids</taxon>
        <taxon>campanulids</taxon>
        <taxon>Asterales</taxon>
        <taxon>Asteraceae</taxon>
        <taxon>Asteroideae</taxon>
        <taxon>Heliantheae alliance</taxon>
        <taxon>Eupatorieae</taxon>
        <taxon>Mikania</taxon>
    </lineage>
</organism>
<protein>
    <recommendedName>
        <fullName evidence="2">Integrase catalytic domain-containing protein</fullName>
    </recommendedName>
</protein>
<dbReference type="InterPro" id="IPR036397">
    <property type="entry name" value="RNaseH_sf"/>
</dbReference>
<dbReference type="GO" id="GO:0015074">
    <property type="term" value="P:DNA integration"/>
    <property type="evidence" value="ECO:0007669"/>
    <property type="project" value="InterPro"/>
</dbReference>
<evidence type="ECO:0000313" key="3">
    <source>
        <dbReference type="EMBL" id="KAD3640379.1"/>
    </source>
</evidence>
<evidence type="ECO:0000259" key="2">
    <source>
        <dbReference type="PROSITE" id="PS50994"/>
    </source>
</evidence>
<proteinExistence type="predicted"/>
<dbReference type="SUPFAM" id="SSF53098">
    <property type="entry name" value="Ribonuclease H-like"/>
    <property type="match status" value="1"/>
</dbReference>
<dbReference type="GO" id="GO:0003676">
    <property type="term" value="F:nucleic acid binding"/>
    <property type="evidence" value="ECO:0007669"/>
    <property type="project" value="InterPro"/>
</dbReference>